<gene>
    <name evidence="12" type="ORF">COV09_00140</name>
</gene>
<sequence length="133" mass="14452">MSYKRSIQIIFSLALIGLIDAIYLTVKHYTGGVVPCSLTEGCDTVLTSNYAMIGGLPVALWGVFYYLLVIFLVWSGLARAVLFGLVSTALAASGILIYLQAQVLNAWCAYCLVSAGVTFLIFLFLLFSRPVAR</sequence>
<dbReference type="AlphaFoldDB" id="A0A2H0RGX5"/>
<comment type="subcellular location">
    <subcellularLocation>
        <location evidence="1">Membrane</location>
        <topology evidence="1">Multi-pass membrane protein</topology>
    </subcellularLocation>
</comment>
<dbReference type="GO" id="GO:0016491">
    <property type="term" value="F:oxidoreductase activity"/>
    <property type="evidence" value="ECO:0007669"/>
    <property type="project" value="UniProtKB-KW"/>
</dbReference>
<dbReference type="InterPro" id="IPR012932">
    <property type="entry name" value="VKOR"/>
</dbReference>
<evidence type="ECO:0000256" key="10">
    <source>
        <dbReference type="SAM" id="Phobius"/>
    </source>
</evidence>
<feature type="transmembrane region" description="Helical" evidence="10">
    <location>
        <begin position="81"/>
        <end position="101"/>
    </location>
</feature>
<keyword evidence="5 10" id="KW-1133">Transmembrane helix</keyword>
<keyword evidence="8" id="KW-1015">Disulfide bond</keyword>
<dbReference type="Gene3D" id="1.20.1440.130">
    <property type="entry name" value="VKOR domain"/>
    <property type="match status" value="1"/>
</dbReference>
<evidence type="ECO:0000256" key="2">
    <source>
        <dbReference type="ARBA" id="ARBA00006214"/>
    </source>
</evidence>
<evidence type="ECO:0000256" key="7">
    <source>
        <dbReference type="ARBA" id="ARBA00023136"/>
    </source>
</evidence>
<evidence type="ECO:0000256" key="6">
    <source>
        <dbReference type="ARBA" id="ARBA00023002"/>
    </source>
</evidence>
<evidence type="ECO:0000256" key="1">
    <source>
        <dbReference type="ARBA" id="ARBA00004141"/>
    </source>
</evidence>
<evidence type="ECO:0000256" key="3">
    <source>
        <dbReference type="ARBA" id="ARBA00022692"/>
    </source>
</evidence>
<keyword evidence="7 10" id="KW-0472">Membrane</keyword>
<feature type="domain" description="Vitamin K epoxide reductase" evidence="11">
    <location>
        <begin position="1"/>
        <end position="129"/>
    </location>
</feature>
<dbReference type="InterPro" id="IPR044698">
    <property type="entry name" value="VKOR/LTO1"/>
</dbReference>
<comment type="similarity">
    <text evidence="2">Belongs to the VKOR family.</text>
</comment>
<protein>
    <recommendedName>
        <fullName evidence="11">Vitamin K epoxide reductase domain-containing protein</fullName>
    </recommendedName>
</protein>
<dbReference type="PANTHER" id="PTHR34573">
    <property type="entry name" value="VKC DOMAIN-CONTAINING PROTEIN"/>
    <property type="match status" value="1"/>
</dbReference>
<accession>A0A2H0RGX5</accession>
<dbReference type="Proteomes" id="UP000230906">
    <property type="component" value="Unassembled WGS sequence"/>
</dbReference>
<evidence type="ECO:0000256" key="8">
    <source>
        <dbReference type="ARBA" id="ARBA00023157"/>
    </source>
</evidence>
<keyword evidence="6" id="KW-0560">Oxidoreductase</keyword>
<evidence type="ECO:0000313" key="13">
    <source>
        <dbReference type="Proteomes" id="UP000230906"/>
    </source>
</evidence>
<keyword evidence="9" id="KW-0676">Redox-active center</keyword>
<dbReference type="GO" id="GO:0048038">
    <property type="term" value="F:quinone binding"/>
    <property type="evidence" value="ECO:0007669"/>
    <property type="project" value="UniProtKB-KW"/>
</dbReference>
<keyword evidence="3 10" id="KW-0812">Transmembrane</keyword>
<comment type="caution">
    <text evidence="12">The sequence shown here is derived from an EMBL/GenBank/DDBJ whole genome shotgun (WGS) entry which is preliminary data.</text>
</comment>
<dbReference type="InterPro" id="IPR038354">
    <property type="entry name" value="VKOR_sf"/>
</dbReference>
<feature type="transmembrane region" description="Helical" evidence="10">
    <location>
        <begin position="107"/>
        <end position="127"/>
    </location>
</feature>
<keyword evidence="4" id="KW-0874">Quinone</keyword>
<evidence type="ECO:0000256" key="4">
    <source>
        <dbReference type="ARBA" id="ARBA00022719"/>
    </source>
</evidence>
<dbReference type="GO" id="GO:0016020">
    <property type="term" value="C:membrane"/>
    <property type="evidence" value="ECO:0007669"/>
    <property type="project" value="UniProtKB-SubCell"/>
</dbReference>
<dbReference type="EMBL" id="PCYJ01000003">
    <property type="protein sequence ID" value="PIR45680.1"/>
    <property type="molecule type" value="Genomic_DNA"/>
</dbReference>
<name>A0A2H0RGX5_9BACT</name>
<dbReference type="CDD" id="cd12916">
    <property type="entry name" value="VKOR_1"/>
    <property type="match status" value="1"/>
</dbReference>
<feature type="transmembrane region" description="Helical" evidence="10">
    <location>
        <begin position="7"/>
        <end position="30"/>
    </location>
</feature>
<evidence type="ECO:0000259" key="11">
    <source>
        <dbReference type="SMART" id="SM00756"/>
    </source>
</evidence>
<evidence type="ECO:0000256" key="9">
    <source>
        <dbReference type="ARBA" id="ARBA00023284"/>
    </source>
</evidence>
<evidence type="ECO:0000256" key="5">
    <source>
        <dbReference type="ARBA" id="ARBA00022989"/>
    </source>
</evidence>
<proteinExistence type="inferred from homology"/>
<feature type="transmembrane region" description="Helical" evidence="10">
    <location>
        <begin position="50"/>
        <end position="74"/>
    </location>
</feature>
<organism evidence="12 13">
    <name type="scientific">Candidatus Vogelbacteria bacterium CG10_big_fil_rev_8_21_14_0_10_50_13</name>
    <dbReference type="NCBI Taxonomy" id="1975044"/>
    <lineage>
        <taxon>Bacteria</taxon>
        <taxon>Candidatus Vogeliibacteriota</taxon>
    </lineage>
</organism>
<reference evidence="12 13" key="1">
    <citation type="submission" date="2017-09" db="EMBL/GenBank/DDBJ databases">
        <title>Depth-based differentiation of microbial function through sediment-hosted aquifers and enrichment of novel symbionts in the deep terrestrial subsurface.</title>
        <authorList>
            <person name="Probst A.J."/>
            <person name="Ladd B."/>
            <person name="Jarett J.K."/>
            <person name="Geller-Mcgrath D.E."/>
            <person name="Sieber C.M."/>
            <person name="Emerson J.B."/>
            <person name="Anantharaman K."/>
            <person name="Thomas B.C."/>
            <person name="Malmstrom R."/>
            <person name="Stieglmeier M."/>
            <person name="Klingl A."/>
            <person name="Woyke T."/>
            <person name="Ryan C.M."/>
            <person name="Banfield J.F."/>
        </authorList>
    </citation>
    <scope>NUCLEOTIDE SEQUENCE [LARGE SCALE GENOMIC DNA]</scope>
    <source>
        <strain evidence="12">CG10_big_fil_rev_8_21_14_0_10_50_13</strain>
    </source>
</reference>
<evidence type="ECO:0000313" key="12">
    <source>
        <dbReference type="EMBL" id="PIR45680.1"/>
    </source>
</evidence>
<dbReference type="Pfam" id="PF07884">
    <property type="entry name" value="VKOR"/>
    <property type="match status" value="1"/>
</dbReference>
<dbReference type="SMART" id="SM00756">
    <property type="entry name" value="VKc"/>
    <property type="match status" value="1"/>
</dbReference>
<dbReference type="PANTHER" id="PTHR34573:SF1">
    <property type="entry name" value="VITAMIN K EPOXIDE REDUCTASE DOMAIN-CONTAINING PROTEIN"/>
    <property type="match status" value="1"/>
</dbReference>